<evidence type="ECO:0000256" key="1">
    <source>
        <dbReference type="ARBA" id="ARBA00004442"/>
    </source>
</evidence>
<dbReference type="EMBL" id="CP014673">
    <property type="protein sequence ID" value="ANX02235.1"/>
    <property type="molecule type" value="Genomic_DNA"/>
</dbReference>
<evidence type="ECO:0000256" key="6">
    <source>
        <dbReference type="SAM" id="Coils"/>
    </source>
</evidence>
<reference evidence="7 8" key="1">
    <citation type="submission" date="2016-02" db="EMBL/GenBank/DDBJ databases">
        <title>Comparison of Clostridium stercorarium subspecies using comparative genomics and transcriptomics.</title>
        <authorList>
            <person name="Schellenberg J."/>
            <person name="Thallinger G."/>
            <person name="Levin D.B."/>
            <person name="Zhang X."/>
            <person name="Alvare G."/>
            <person name="Fristensky B."/>
            <person name="Sparling R."/>
        </authorList>
    </citation>
    <scope>NUCLEOTIDE SEQUENCE [LARGE SCALE GENOMIC DNA]</scope>
    <source>
        <strain evidence="7 8">DSM 9219</strain>
    </source>
</reference>
<keyword evidence="6" id="KW-0175">Coiled coil</keyword>
<dbReference type="SUPFAM" id="SSF56954">
    <property type="entry name" value="Outer membrane efflux proteins (OEP)"/>
    <property type="match status" value="1"/>
</dbReference>
<dbReference type="InterPro" id="IPR051906">
    <property type="entry name" value="TolC-like"/>
</dbReference>
<keyword evidence="4" id="KW-0472">Membrane</keyword>
<dbReference type="Proteomes" id="UP000092931">
    <property type="component" value="Chromosome"/>
</dbReference>
<evidence type="ECO:0000256" key="2">
    <source>
        <dbReference type="ARBA" id="ARBA00022452"/>
    </source>
</evidence>
<dbReference type="Gene3D" id="1.20.1600.10">
    <property type="entry name" value="Outer membrane efflux proteins (OEP)"/>
    <property type="match status" value="2"/>
</dbReference>
<accession>A0A1B1YN69</accession>
<dbReference type="RefSeq" id="WP_065821074.1">
    <property type="nucleotide sequence ID" value="NZ_CP014673.1"/>
</dbReference>
<comment type="subcellular location">
    <subcellularLocation>
        <location evidence="1">Cell outer membrane</location>
    </subcellularLocation>
</comment>
<name>A0A1B1YN69_THEST</name>
<evidence type="ECO:0000313" key="7">
    <source>
        <dbReference type="EMBL" id="ANX02235.1"/>
    </source>
</evidence>
<evidence type="ECO:0000256" key="5">
    <source>
        <dbReference type="ARBA" id="ARBA00023237"/>
    </source>
</evidence>
<dbReference type="PANTHER" id="PTHR30026:SF20">
    <property type="entry name" value="OUTER MEMBRANE PROTEIN TOLC"/>
    <property type="match status" value="1"/>
</dbReference>
<gene>
    <name evidence="7" type="ORF">CSTERLE_11970</name>
</gene>
<evidence type="ECO:0000313" key="8">
    <source>
        <dbReference type="Proteomes" id="UP000092931"/>
    </source>
</evidence>
<dbReference type="GO" id="GO:0009279">
    <property type="term" value="C:cell outer membrane"/>
    <property type="evidence" value="ECO:0007669"/>
    <property type="project" value="UniProtKB-SubCell"/>
</dbReference>
<protein>
    <recommendedName>
        <fullName evidence="9">Outer membrane efflux protein</fullName>
    </recommendedName>
</protein>
<dbReference type="GO" id="GO:0015562">
    <property type="term" value="F:efflux transmembrane transporter activity"/>
    <property type="evidence" value="ECO:0007669"/>
    <property type="project" value="InterPro"/>
</dbReference>
<proteinExistence type="predicted"/>
<evidence type="ECO:0008006" key="9">
    <source>
        <dbReference type="Google" id="ProtNLM"/>
    </source>
</evidence>
<evidence type="ECO:0000256" key="3">
    <source>
        <dbReference type="ARBA" id="ARBA00022692"/>
    </source>
</evidence>
<feature type="coiled-coil region" evidence="6">
    <location>
        <begin position="281"/>
        <end position="340"/>
    </location>
</feature>
<dbReference type="AlphaFoldDB" id="A0A1B1YN69"/>
<organism evidence="7 8">
    <name type="scientific">Thermoclostridium stercorarium subsp. leptospartum DSM 9219</name>
    <dbReference type="NCBI Taxonomy" id="1346611"/>
    <lineage>
        <taxon>Bacteria</taxon>
        <taxon>Bacillati</taxon>
        <taxon>Bacillota</taxon>
        <taxon>Clostridia</taxon>
        <taxon>Eubacteriales</taxon>
        <taxon>Oscillospiraceae</taxon>
        <taxon>Thermoclostridium</taxon>
    </lineage>
</organism>
<sequence length="391" mass="45698">MGKKVTALVTLMSAFFVWFIPQARAVSENILNRQTAVELVVKNSTQLWNAKEEERFAKEEYEEQAARAQSIDIEKFSFENPFTGEEEYYYYTSAEQMQLRMAKEFVPESLKFSHEVKEKTVKVTENALSNAADELFLGLYSTYHSVKLAEKGLELARKNLQRQQELFDKGIITELELEEAVLDLKEAENLVKKAKRDFENMHRTFNRLAGLPLDFRYDLIGTPRTDAEDIRITEDEAVKSALENRMEIWSTKRQIELVELRMEIYRHKNVYKFDYYTIKDYAEAQDELENLKLTLVQQEYDIEKEIRQAYKDLKKSYNDLKLAELNLERQKNQLGTLKKQYEKGLIPASAVEQTELAISNLEFAVNMSLISYLNKQDRFYRAISVGPGVTE</sequence>
<dbReference type="PANTHER" id="PTHR30026">
    <property type="entry name" value="OUTER MEMBRANE PROTEIN TOLC"/>
    <property type="match status" value="1"/>
</dbReference>
<keyword evidence="2" id="KW-1134">Transmembrane beta strand</keyword>
<keyword evidence="3" id="KW-0812">Transmembrane</keyword>
<evidence type="ECO:0000256" key="4">
    <source>
        <dbReference type="ARBA" id="ARBA00023136"/>
    </source>
</evidence>
<feature type="coiled-coil region" evidence="6">
    <location>
        <begin position="146"/>
        <end position="204"/>
    </location>
</feature>
<keyword evidence="5" id="KW-0998">Cell outer membrane</keyword>
<dbReference type="GO" id="GO:0015288">
    <property type="term" value="F:porin activity"/>
    <property type="evidence" value="ECO:0007669"/>
    <property type="project" value="TreeGrafter"/>
</dbReference>
<dbReference type="GO" id="GO:1990281">
    <property type="term" value="C:efflux pump complex"/>
    <property type="evidence" value="ECO:0007669"/>
    <property type="project" value="TreeGrafter"/>
</dbReference>